<evidence type="ECO:0000256" key="8">
    <source>
        <dbReference type="SAM" id="Phobius"/>
    </source>
</evidence>
<dbReference type="Proteomes" id="UP000001449">
    <property type="component" value="Chromosome 4"/>
</dbReference>
<dbReference type="RefSeq" id="XP_002289315.1">
    <property type="nucleotide sequence ID" value="XM_002289279.1"/>
</dbReference>
<dbReference type="SUPFAM" id="SSF103481">
    <property type="entry name" value="Multidrug resistance efflux transporter EmrE"/>
    <property type="match status" value="1"/>
</dbReference>
<feature type="transmembrane region" description="Helical" evidence="8">
    <location>
        <begin position="265"/>
        <end position="285"/>
    </location>
</feature>
<feature type="region of interest" description="Disordered" evidence="7">
    <location>
        <begin position="131"/>
        <end position="156"/>
    </location>
</feature>
<dbReference type="OMA" id="TEHAGNI"/>
<dbReference type="InParanoid" id="B8BZB1"/>
<name>B8BZB1_THAPS</name>
<evidence type="ECO:0000313" key="9">
    <source>
        <dbReference type="EMBL" id="EED92852.1"/>
    </source>
</evidence>
<evidence type="ECO:0000256" key="1">
    <source>
        <dbReference type="ARBA" id="ARBA00004141"/>
    </source>
</evidence>
<dbReference type="PANTHER" id="PTHR14233">
    <property type="entry name" value="DUF914-RELATED"/>
    <property type="match status" value="1"/>
</dbReference>
<dbReference type="PANTHER" id="PTHR14233:SF4">
    <property type="entry name" value="SOLUTE CARRIER FAMILY 35 MEMBER F2"/>
    <property type="match status" value="1"/>
</dbReference>
<feature type="transmembrane region" description="Helical" evidence="8">
    <location>
        <begin position="432"/>
        <end position="450"/>
    </location>
</feature>
<evidence type="ECO:0000256" key="2">
    <source>
        <dbReference type="ARBA" id="ARBA00007863"/>
    </source>
</evidence>
<keyword evidence="6 8" id="KW-0472">Membrane</keyword>
<comment type="similarity">
    <text evidence="2">Belongs to the SLC35F solute transporter family.</text>
</comment>
<feature type="transmembrane region" description="Helical" evidence="8">
    <location>
        <begin position="305"/>
        <end position="325"/>
    </location>
</feature>
<evidence type="ECO:0000256" key="3">
    <source>
        <dbReference type="ARBA" id="ARBA00022448"/>
    </source>
</evidence>
<dbReference type="InterPro" id="IPR009262">
    <property type="entry name" value="SLC35_F1/F2/F6"/>
</dbReference>
<reference evidence="9 10" key="2">
    <citation type="journal article" date="2008" name="Nature">
        <title>The Phaeodactylum genome reveals the evolutionary history of diatom genomes.</title>
        <authorList>
            <person name="Bowler C."/>
            <person name="Allen A.E."/>
            <person name="Badger J.H."/>
            <person name="Grimwood J."/>
            <person name="Jabbari K."/>
            <person name="Kuo A."/>
            <person name="Maheswari U."/>
            <person name="Martens C."/>
            <person name="Maumus F."/>
            <person name="Otillar R.P."/>
            <person name="Rayko E."/>
            <person name="Salamov A."/>
            <person name="Vandepoele K."/>
            <person name="Beszteri B."/>
            <person name="Gruber A."/>
            <person name="Heijde M."/>
            <person name="Katinka M."/>
            <person name="Mock T."/>
            <person name="Valentin K."/>
            <person name="Verret F."/>
            <person name="Berges J.A."/>
            <person name="Brownlee C."/>
            <person name="Cadoret J.P."/>
            <person name="Chiovitti A."/>
            <person name="Choi C.J."/>
            <person name="Coesel S."/>
            <person name="De Martino A."/>
            <person name="Detter J.C."/>
            <person name="Durkin C."/>
            <person name="Falciatore A."/>
            <person name="Fournet J."/>
            <person name="Haruta M."/>
            <person name="Huysman M.J."/>
            <person name="Jenkins B.D."/>
            <person name="Jiroutova K."/>
            <person name="Jorgensen R.E."/>
            <person name="Joubert Y."/>
            <person name="Kaplan A."/>
            <person name="Kroger N."/>
            <person name="Kroth P.G."/>
            <person name="La Roche J."/>
            <person name="Lindquist E."/>
            <person name="Lommer M."/>
            <person name="Martin-Jezequel V."/>
            <person name="Lopez P.J."/>
            <person name="Lucas S."/>
            <person name="Mangogna M."/>
            <person name="McGinnis K."/>
            <person name="Medlin L.K."/>
            <person name="Montsant A."/>
            <person name="Oudot-Le Secq M.P."/>
            <person name="Napoli C."/>
            <person name="Obornik M."/>
            <person name="Parker M.S."/>
            <person name="Petit J.L."/>
            <person name="Porcel B.M."/>
            <person name="Poulsen N."/>
            <person name="Robison M."/>
            <person name="Rychlewski L."/>
            <person name="Rynearson T.A."/>
            <person name="Schmutz J."/>
            <person name="Shapiro H."/>
            <person name="Siaut M."/>
            <person name="Stanley M."/>
            <person name="Sussman M.R."/>
            <person name="Taylor A.R."/>
            <person name="Vardi A."/>
            <person name="von Dassow P."/>
            <person name="Vyverman W."/>
            <person name="Willis A."/>
            <person name="Wyrwicz L.S."/>
            <person name="Rokhsar D.S."/>
            <person name="Weissenbach J."/>
            <person name="Armbrust E.V."/>
            <person name="Green B.R."/>
            <person name="Van de Peer Y."/>
            <person name="Grigoriev I.V."/>
        </authorList>
    </citation>
    <scope>NUCLEOTIDE SEQUENCE [LARGE SCALE GENOMIC DNA]</scope>
    <source>
        <strain evidence="9 10">CCMP1335</strain>
    </source>
</reference>
<comment type="subcellular location">
    <subcellularLocation>
        <location evidence="1">Membrane</location>
        <topology evidence="1">Multi-pass membrane protein</topology>
    </subcellularLocation>
</comment>
<dbReference type="GeneID" id="7447948"/>
<feature type="transmembrane region" description="Helical" evidence="8">
    <location>
        <begin position="397"/>
        <end position="420"/>
    </location>
</feature>
<dbReference type="AlphaFoldDB" id="B8BZB1"/>
<proteinExistence type="inferred from homology"/>
<feature type="transmembrane region" description="Helical" evidence="8">
    <location>
        <begin position="225"/>
        <end position="244"/>
    </location>
</feature>
<feature type="transmembrane region" description="Helical" evidence="8">
    <location>
        <begin position="200"/>
        <end position="219"/>
    </location>
</feature>
<evidence type="ECO:0000256" key="5">
    <source>
        <dbReference type="ARBA" id="ARBA00022989"/>
    </source>
</evidence>
<accession>B8BZB1</accession>
<dbReference type="EMBL" id="CM000641">
    <property type="protein sequence ID" value="EED92852.1"/>
    <property type="molecule type" value="Genomic_DNA"/>
</dbReference>
<feature type="compositionally biased region" description="Acidic residues" evidence="7">
    <location>
        <begin position="137"/>
        <end position="156"/>
    </location>
</feature>
<keyword evidence="3" id="KW-0813">Transport</keyword>
<sequence>MTQPSPPKASSFFEPVEIDVAEGHHETTSAVGSASAVGSLANTITSTLVDGLAHTVAHWKVLLLGQAVSLVLAIAGGTSEVLSLECGVSAPSTFNAFGYLVVAIFGGCALRKEQRSLSEETIFRGDEIDNIAANGDGADENEDVDDEEDDLTMEDDSPAKRSFFSLRLKNTNDNNLHRNQRDKYRLDGSQGSNSKMRQQYPFLCGLFTINAPAYYYFLVAFIEAQAYYFIFLAFRYTSFTFVYMSDALAIPSAMLLTRTIMKKRYSWTHLIGSGVCVAGIVVNTVSDMNIKDSLEHVSSAEHIKGDLFAILGAVLLGLDDVLSEIIVTDYGGVTEMLFMKGFFGTLISVVQMAIFEIDSVYELFGVKTGSCDISYRMTLFSTHIITRALDVAGEMQFLYLSEAALLNLSLLTSDLYAAIWDVIRIGLQLTPRYYLAFFLIFAGIVFYEAGPSPSERQAPSTPQDIEFRQRGQKYDLSKSIATEHAGNISHEGRRMEAELT</sequence>
<dbReference type="eggNOG" id="KOG2766">
    <property type="taxonomic scope" value="Eukaryota"/>
</dbReference>
<keyword evidence="4 8" id="KW-0812">Transmembrane</keyword>
<dbReference type="KEGG" id="tps:THAPSDRAFT_4448"/>
<feature type="compositionally biased region" description="Basic and acidic residues" evidence="7">
    <location>
        <begin position="175"/>
        <end position="186"/>
    </location>
</feature>
<evidence type="ECO:0000256" key="7">
    <source>
        <dbReference type="SAM" id="MobiDB-lite"/>
    </source>
</evidence>
<dbReference type="HOGENOM" id="CLU_606184_0_0_1"/>
<feature type="transmembrane region" description="Helical" evidence="8">
    <location>
        <begin position="337"/>
        <end position="355"/>
    </location>
</feature>
<keyword evidence="10" id="KW-1185">Reference proteome</keyword>
<dbReference type="InterPro" id="IPR052221">
    <property type="entry name" value="SLC35F_Transporter"/>
</dbReference>
<dbReference type="GO" id="GO:0022857">
    <property type="term" value="F:transmembrane transporter activity"/>
    <property type="evidence" value="ECO:0007669"/>
    <property type="project" value="InterPro"/>
</dbReference>
<feature type="transmembrane region" description="Helical" evidence="8">
    <location>
        <begin position="61"/>
        <end position="82"/>
    </location>
</feature>
<evidence type="ECO:0000313" key="10">
    <source>
        <dbReference type="Proteomes" id="UP000001449"/>
    </source>
</evidence>
<feature type="transmembrane region" description="Helical" evidence="8">
    <location>
        <begin position="94"/>
        <end position="110"/>
    </location>
</feature>
<protein>
    <submittedName>
        <fullName evidence="9">Uncharacterized protein</fullName>
    </submittedName>
</protein>
<dbReference type="InterPro" id="IPR037185">
    <property type="entry name" value="EmrE-like"/>
</dbReference>
<evidence type="ECO:0000256" key="4">
    <source>
        <dbReference type="ARBA" id="ARBA00022692"/>
    </source>
</evidence>
<organism evidence="9 10">
    <name type="scientific">Thalassiosira pseudonana</name>
    <name type="common">Marine diatom</name>
    <name type="synonym">Cyclotella nana</name>
    <dbReference type="NCBI Taxonomy" id="35128"/>
    <lineage>
        <taxon>Eukaryota</taxon>
        <taxon>Sar</taxon>
        <taxon>Stramenopiles</taxon>
        <taxon>Ochrophyta</taxon>
        <taxon>Bacillariophyta</taxon>
        <taxon>Coscinodiscophyceae</taxon>
        <taxon>Thalassiosirophycidae</taxon>
        <taxon>Thalassiosirales</taxon>
        <taxon>Thalassiosiraceae</taxon>
        <taxon>Thalassiosira</taxon>
    </lineage>
</organism>
<reference evidence="9 10" key="1">
    <citation type="journal article" date="2004" name="Science">
        <title>The genome of the diatom Thalassiosira pseudonana: ecology, evolution, and metabolism.</title>
        <authorList>
            <person name="Armbrust E.V."/>
            <person name="Berges J.A."/>
            <person name="Bowler C."/>
            <person name="Green B.R."/>
            <person name="Martinez D."/>
            <person name="Putnam N.H."/>
            <person name="Zhou S."/>
            <person name="Allen A.E."/>
            <person name="Apt K.E."/>
            <person name="Bechner M."/>
            <person name="Brzezinski M.A."/>
            <person name="Chaal B.K."/>
            <person name="Chiovitti A."/>
            <person name="Davis A.K."/>
            <person name="Demarest M.S."/>
            <person name="Detter J.C."/>
            <person name="Glavina T."/>
            <person name="Goodstein D."/>
            <person name="Hadi M.Z."/>
            <person name="Hellsten U."/>
            <person name="Hildebrand M."/>
            <person name="Jenkins B.D."/>
            <person name="Jurka J."/>
            <person name="Kapitonov V.V."/>
            <person name="Kroger N."/>
            <person name="Lau W.W."/>
            <person name="Lane T.W."/>
            <person name="Larimer F.W."/>
            <person name="Lippmeier J.C."/>
            <person name="Lucas S."/>
            <person name="Medina M."/>
            <person name="Montsant A."/>
            <person name="Obornik M."/>
            <person name="Parker M.S."/>
            <person name="Palenik B."/>
            <person name="Pazour G.J."/>
            <person name="Richardson P.M."/>
            <person name="Rynearson T.A."/>
            <person name="Saito M.A."/>
            <person name="Schwartz D.C."/>
            <person name="Thamatrakoln K."/>
            <person name="Valentin K."/>
            <person name="Vardi A."/>
            <person name="Wilkerson F.P."/>
            <person name="Rokhsar D.S."/>
        </authorList>
    </citation>
    <scope>NUCLEOTIDE SEQUENCE [LARGE SCALE GENOMIC DNA]</scope>
    <source>
        <strain evidence="9 10">CCMP1335</strain>
    </source>
</reference>
<dbReference type="Pfam" id="PF06027">
    <property type="entry name" value="SLC35F"/>
    <property type="match status" value="1"/>
</dbReference>
<feature type="region of interest" description="Disordered" evidence="7">
    <location>
        <begin position="173"/>
        <end position="192"/>
    </location>
</feature>
<evidence type="ECO:0000256" key="6">
    <source>
        <dbReference type="ARBA" id="ARBA00023136"/>
    </source>
</evidence>
<gene>
    <name evidence="9" type="ORF">THAPSDRAFT_4448</name>
</gene>
<dbReference type="GO" id="GO:0016020">
    <property type="term" value="C:membrane"/>
    <property type="evidence" value="ECO:0007669"/>
    <property type="project" value="UniProtKB-SubCell"/>
</dbReference>
<dbReference type="PaxDb" id="35128-Thaps4448"/>
<keyword evidence="5 8" id="KW-1133">Transmembrane helix</keyword>